<dbReference type="Pfam" id="PF00111">
    <property type="entry name" value="Fer2"/>
    <property type="match status" value="1"/>
</dbReference>
<keyword evidence="5" id="KW-0560">Oxidoreductase</keyword>
<proteinExistence type="predicted"/>
<sequence length="319" mass="33905">MPPNAGTAGQLDVFVRQLRWEADGVVSLDLAAATGKPLPSWEPGAHIDLVLPNGVERQYSLCGPPGERAYYRIGVRRERTSRGGSEYVHAFLRPGQRVAIKGPRNNFGFHPAASYVFVAGGIGITPILPMVRTAAAQCADWQLYFGGRTSTSMPFLDELRGYGGRVHCHPSDTIGRISLSALDKPVEAGAKVYACGPASLLSDLDTAAASWPAEALRLERFKAPQAPPAENQPIEVECAASKKTVSVGAGESIVSALEKAGIRPATSCRSGICGSCETKVLDGVPDHRDGILSPSEQAAGDRMFVCVSRARTPRLVLDL</sequence>
<evidence type="ECO:0000256" key="7">
    <source>
        <dbReference type="ARBA" id="ARBA00023014"/>
    </source>
</evidence>
<keyword evidence="2" id="KW-0285">Flavoprotein</keyword>
<evidence type="ECO:0000259" key="8">
    <source>
        <dbReference type="PROSITE" id="PS51085"/>
    </source>
</evidence>
<evidence type="ECO:0000256" key="5">
    <source>
        <dbReference type="ARBA" id="ARBA00023002"/>
    </source>
</evidence>
<dbReference type="PANTHER" id="PTHR47354">
    <property type="entry name" value="NADH OXIDOREDUCTASE HCR"/>
    <property type="match status" value="1"/>
</dbReference>
<dbReference type="SUPFAM" id="SSF54292">
    <property type="entry name" value="2Fe-2S ferredoxin-like"/>
    <property type="match status" value="1"/>
</dbReference>
<dbReference type="EMBL" id="FOWC01000013">
    <property type="protein sequence ID" value="SFQ48576.1"/>
    <property type="molecule type" value="Genomic_DNA"/>
</dbReference>
<accession>A0A1I5YWG6</accession>
<evidence type="ECO:0000313" key="11">
    <source>
        <dbReference type="Proteomes" id="UP000199137"/>
    </source>
</evidence>
<dbReference type="CDD" id="cd00207">
    <property type="entry name" value="fer2"/>
    <property type="match status" value="1"/>
</dbReference>
<keyword evidence="3" id="KW-0001">2Fe-2S</keyword>
<dbReference type="RefSeq" id="WP_093576123.1">
    <property type="nucleotide sequence ID" value="NZ_FOWC01000013.1"/>
</dbReference>
<dbReference type="InterPro" id="IPR017927">
    <property type="entry name" value="FAD-bd_FR_type"/>
</dbReference>
<dbReference type="Gene3D" id="3.10.20.30">
    <property type="match status" value="1"/>
</dbReference>
<dbReference type="InterPro" id="IPR006058">
    <property type="entry name" value="2Fe2S_fd_BS"/>
</dbReference>
<dbReference type="GO" id="GO:0016491">
    <property type="term" value="F:oxidoreductase activity"/>
    <property type="evidence" value="ECO:0007669"/>
    <property type="project" value="UniProtKB-KW"/>
</dbReference>
<dbReference type="GO" id="GO:0046872">
    <property type="term" value="F:metal ion binding"/>
    <property type="evidence" value="ECO:0007669"/>
    <property type="project" value="UniProtKB-KW"/>
</dbReference>
<name>A0A1I5YWG6_9PSEU</name>
<evidence type="ECO:0000256" key="6">
    <source>
        <dbReference type="ARBA" id="ARBA00023004"/>
    </source>
</evidence>
<keyword evidence="6" id="KW-0408">Iron</keyword>
<dbReference type="STRING" id="112413.SAMN05421854_11381"/>
<keyword evidence="4" id="KW-0479">Metal-binding</keyword>
<evidence type="ECO:0000256" key="3">
    <source>
        <dbReference type="ARBA" id="ARBA00022714"/>
    </source>
</evidence>
<evidence type="ECO:0000259" key="9">
    <source>
        <dbReference type="PROSITE" id="PS51384"/>
    </source>
</evidence>
<dbReference type="SUPFAM" id="SSF52343">
    <property type="entry name" value="Ferredoxin reductase-like, C-terminal NADP-linked domain"/>
    <property type="match status" value="1"/>
</dbReference>
<dbReference type="InterPro" id="IPR036010">
    <property type="entry name" value="2Fe-2S_ferredoxin-like_sf"/>
</dbReference>
<comment type="cofactor">
    <cofactor evidence="1">
        <name>FAD</name>
        <dbReference type="ChEBI" id="CHEBI:57692"/>
    </cofactor>
</comment>
<dbReference type="GO" id="GO:0051537">
    <property type="term" value="F:2 iron, 2 sulfur cluster binding"/>
    <property type="evidence" value="ECO:0007669"/>
    <property type="project" value="UniProtKB-KW"/>
</dbReference>
<dbReference type="InterPro" id="IPR001041">
    <property type="entry name" value="2Fe-2S_ferredoxin-type"/>
</dbReference>
<keyword evidence="7" id="KW-0411">Iron-sulfur</keyword>
<reference evidence="10 11" key="1">
    <citation type="submission" date="2016-10" db="EMBL/GenBank/DDBJ databases">
        <authorList>
            <person name="de Groot N.N."/>
        </authorList>
    </citation>
    <scope>NUCLEOTIDE SEQUENCE [LARGE SCALE GENOMIC DNA]</scope>
    <source>
        <strain evidence="10 11">DSM 44637</strain>
    </source>
</reference>
<dbReference type="SUPFAM" id="SSF63380">
    <property type="entry name" value="Riboflavin synthase domain-like"/>
    <property type="match status" value="1"/>
</dbReference>
<dbReference type="PRINTS" id="PR00409">
    <property type="entry name" value="PHDIOXRDTASE"/>
</dbReference>
<dbReference type="PROSITE" id="PS51085">
    <property type="entry name" value="2FE2S_FER_2"/>
    <property type="match status" value="1"/>
</dbReference>
<gene>
    <name evidence="10" type="ORF">SAMN05421854_11381</name>
</gene>
<dbReference type="OrthoDB" id="3807506at2"/>
<dbReference type="CDD" id="cd06185">
    <property type="entry name" value="PDR_like"/>
    <property type="match status" value="1"/>
</dbReference>
<feature type="domain" description="2Fe-2S ferredoxin-type" evidence="8">
    <location>
        <begin position="232"/>
        <end position="319"/>
    </location>
</feature>
<dbReference type="PANTHER" id="PTHR47354:SF1">
    <property type="entry name" value="CARNITINE MONOOXYGENASE REDUCTASE SUBUNIT"/>
    <property type="match status" value="1"/>
</dbReference>
<protein>
    <submittedName>
        <fullName evidence="10">Ferredoxin-NADP reductase</fullName>
    </submittedName>
</protein>
<dbReference type="PROSITE" id="PS00197">
    <property type="entry name" value="2FE2S_FER_1"/>
    <property type="match status" value="1"/>
</dbReference>
<dbReference type="Gene3D" id="3.40.50.80">
    <property type="entry name" value="Nucleotide-binding domain of ferredoxin-NADP reductase (FNR) module"/>
    <property type="match status" value="1"/>
</dbReference>
<dbReference type="PROSITE" id="PS51384">
    <property type="entry name" value="FAD_FR"/>
    <property type="match status" value="1"/>
</dbReference>
<evidence type="ECO:0000256" key="2">
    <source>
        <dbReference type="ARBA" id="ARBA00022630"/>
    </source>
</evidence>
<dbReference type="Proteomes" id="UP000199137">
    <property type="component" value="Unassembled WGS sequence"/>
</dbReference>
<dbReference type="Pfam" id="PF00175">
    <property type="entry name" value="NAD_binding_1"/>
    <property type="match status" value="1"/>
</dbReference>
<dbReference type="InterPro" id="IPR012675">
    <property type="entry name" value="Beta-grasp_dom_sf"/>
</dbReference>
<evidence type="ECO:0000313" key="10">
    <source>
        <dbReference type="EMBL" id="SFQ48576.1"/>
    </source>
</evidence>
<evidence type="ECO:0000256" key="4">
    <source>
        <dbReference type="ARBA" id="ARBA00022723"/>
    </source>
</evidence>
<dbReference type="InterPro" id="IPR001433">
    <property type="entry name" value="OxRdtase_FAD/NAD-bd"/>
</dbReference>
<dbReference type="InterPro" id="IPR017938">
    <property type="entry name" value="Riboflavin_synthase-like_b-brl"/>
</dbReference>
<feature type="domain" description="FAD-binding FR-type" evidence="9">
    <location>
        <begin position="8"/>
        <end position="110"/>
    </location>
</feature>
<dbReference type="InterPro" id="IPR039261">
    <property type="entry name" value="FNR_nucleotide-bd"/>
</dbReference>
<dbReference type="Gene3D" id="2.40.30.10">
    <property type="entry name" value="Translation factors"/>
    <property type="match status" value="1"/>
</dbReference>
<organism evidence="10 11">
    <name type="scientific">Amycolatopsis rubida</name>
    <dbReference type="NCBI Taxonomy" id="112413"/>
    <lineage>
        <taxon>Bacteria</taxon>
        <taxon>Bacillati</taxon>
        <taxon>Actinomycetota</taxon>
        <taxon>Actinomycetes</taxon>
        <taxon>Pseudonocardiales</taxon>
        <taxon>Pseudonocardiaceae</taxon>
        <taxon>Amycolatopsis</taxon>
    </lineage>
</organism>
<evidence type="ECO:0000256" key="1">
    <source>
        <dbReference type="ARBA" id="ARBA00001974"/>
    </source>
</evidence>
<dbReference type="AlphaFoldDB" id="A0A1I5YWG6"/>
<dbReference type="InterPro" id="IPR050415">
    <property type="entry name" value="MRET"/>
</dbReference>